<feature type="region of interest" description="Disordered" evidence="1">
    <location>
        <begin position="1"/>
        <end position="72"/>
    </location>
</feature>
<accession>A0AAD6HF29</accession>
<sequence>MDEPPQEPSESTQAFQAERTGSDETGAQLDENSYEPVTEIARKIPEEPEKGPKFNGKRPTATDGPTYVTEQKEEGNVIDAVVDTSVIHHPCYFHLRMYSEADYFMIDDLKKKPKKISANHFWILRKHYPFQRS</sequence>
<dbReference type="AlphaFoldDB" id="A0AAD6HF29"/>
<dbReference type="EMBL" id="JAQJAN010000013">
    <property type="protein sequence ID" value="KAJ5712222.1"/>
    <property type="molecule type" value="Genomic_DNA"/>
</dbReference>
<reference evidence="2" key="2">
    <citation type="submission" date="2023-01" db="EMBL/GenBank/DDBJ databases">
        <authorList>
            <person name="Petersen C."/>
        </authorList>
    </citation>
    <scope>NUCLEOTIDE SEQUENCE</scope>
    <source>
        <strain evidence="2">IBT 17514</strain>
    </source>
</reference>
<gene>
    <name evidence="2" type="ORF">N7493_008690</name>
</gene>
<evidence type="ECO:0000313" key="2">
    <source>
        <dbReference type="EMBL" id="KAJ5712222.1"/>
    </source>
</evidence>
<proteinExistence type="predicted"/>
<keyword evidence="3" id="KW-1185">Reference proteome</keyword>
<organism evidence="2 3">
    <name type="scientific">Penicillium malachiteum</name>
    <dbReference type="NCBI Taxonomy" id="1324776"/>
    <lineage>
        <taxon>Eukaryota</taxon>
        <taxon>Fungi</taxon>
        <taxon>Dikarya</taxon>
        <taxon>Ascomycota</taxon>
        <taxon>Pezizomycotina</taxon>
        <taxon>Eurotiomycetes</taxon>
        <taxon>Eurotiomycetidae</taxon>
        <taxon>Eurotiales</taxon>
        <taxon>Aspergillaceae</taxon>
        <taxon>Penicillium</taxon>
    </lineage>
</organism>
<dbReference type="Proteomes" id="UP001215712">
    <property type="component" value="Unassembled WGS sequence"/>
</dbReference>
<evidence type="ECO:0000313" key="3">
    <source>
        <dbReference type="Proteomes" id="UP001215712"/>
    </source>
</evidence>
<reference evidence="2" key="1">
    <citation type="journal article" date="2023" name="IMA Fungus">
        <title>Comparative genomic study of the Penicillium genus elucidates a diverse pangenome and 15 lateral gene transfer events.</title>
        <authorList>
            <person name="Petersen C."/>
            <person name="Sorensen T."/>
            <person name="Nielsen M.R."/>
            <person name="Sondergaard T.E."/>
            <person name="Sorensen J.L."/>
            <person name="Fitzpatrick D.A."/>
            <person name="Frisvad J.C."/>
            <person name="Nielsen K.L."/>
        </authorList>
    </citation>
    <scope>NUCLEOTIDE SEQUENCE</scope>
    <source>
        <strain evidence="2">IBT 17514</strain>
    </source>
</reference>
<comment type="caution">
    <text evidence="2">The sequence shown here is derived from an EMBL/GenBank/DDBJ whole genome shotgun (WGS) entry which is preliminary data.</text>
</comment>
<protein>
    <submittedName>
        <fullName evidence="2">Uncharacterized protein</fullName>
    </submittedName>
</protein>
<evidence type="ECO:0000256" key="1">
    <source>
        <dbReference type="SAM" id="MobiDB-lite"/>
    </source>
</evidence>
<name>A0AAD6HF29_9EURO</name>
<feature type="compositionally biased region" description="Basic and acidic residues" evidence="1">
    <location>
        <begin position="40"/>
        <end position="52"/>
    </location>
</feature>